<keyword evidence="11" id="KW-1185">Reference proteome</keyword>
<organism evidence="10 11">
    <name type="scientific">Acetivibrio mesophilus</name>
    <dbReference type="NCBI Taxonomy" id="2487273"/>
    <lineage>
        <taxon>Bacteria</taxon>
        <taxon>Bacillati</taxon>
        <taxon>Bacillota</taxon>
        <taxon>Clostridia</taxon>
        <taxon>Eubacteriales</taxon>
        <taxon>Oscillospiraceae</taxon>
        <taxon>Acetivibrio</taxon>
    </lineage>
</organism>
<dbReference type="InterPro" id="IPR004107">
    <property type="entry name" value="Integrase_SAM-like_N"/>
</dbReference>
<dbReference type="OrthoDB" id="9803188at2"/>
<dbReference type="Gene3D" id="1.10.443.10">
    <property type="entry name" value="Intergrase catalytic core"/>
    <property type="match status" value="1"/>
</dbReference>
<feature type="domain" description="Core-binding (CB)" evidence="9">
    <location>
        <begin position="56"/>
        <end position="138"/>
    </location>
</feature>
<evidence type="ECO:0000256" key="7">
    <source>
        <dbReference type="SAM" id="MobiDB-lite"/>
    </source>
</evidence>
<name>A0A4Q0I166_9FIRM</name>
<keyword evidence="3" id="KW-0229">DNA integration</keyword>
<evidence type="ECO:0000313" key="11">
    <source>
        <dbReference type="Proteomes" id="UP000289166"/>
    </source>
</evidence>
<dbReference type="InterPro" id="IPR050090">
    <property type="entry name" value="Tyrosine_recombinase_XerCD"/>
</dbReference>
<dbReference type="SUPFAM" id="SSF56349">
    <property type="entry name" value="DNA breaking-rejoining enzymes"/>
    <property type="match status" value="1"/>
</dbReference>
<evidence type="ECO:0000256" key="4">
    <source>
        <dbReference type="ARBA" id="ARBA00023125"/>
    </source>
</evidence>
<accession>A0A4Q0I166</accession>
<dbReference type="GO" id="GO:0006310">
    <property type="term" value="P:DNA recombination"/>
    <property type="evidence" value="ECO:0007669"/>
    <property type="project" value="UniProtKB-KW"/>
</dbReference>
<dbReference type="InterPro" id="IPR010998">
    <property type="entry name" value="Integrase_recombinase_N"/>
</dbReference>
<dbReference type="InterPro" id="IPR002104">
    <property type="entry name" value="Integrase_catalytic"/>
</dbReference>
<dbReference type="InterPro" id="IPR011010">
    <property type="entry name" value="DNA_brk_join_enz"/>
</dbReference>
<comment type="function">
    <text evidence="1">Site-specific tyrosine recombinase, which acts by catalyzing the cutting and rejoining of the recombining DNA molecules.</text>
</comment>
<evidence type="ECO:0000256" key="3">
    <source>
        <dbReference type="ARBA" id="ARBA00022908"/>
    </source>
</evidence>
<evidence type="ECO:0000313" key="10">
    <source>
        <dbReference type="EMBL" id="RXE57980.1"/>
    </source>
</evidence>
<dbReference type="Pfam" id="PF00589">
    <property type="entry name" value="Phage_integrase"/>
    <property type="match status" value="1"/>
</dbReference>
<dbReference type="PANTHER" id="PTHR30349">
    <property type="entry name" value="PHAGE INTEGRASE-RELATED"/>
    <property type="match status" value="1"/>
</dbReference>
<dbReference type="InterPro" id="IPR013762">
    <property type="entry name" value="Integrase-like_cat_sf"/>
</dbReference>
<dbReference type="PROSITE" id="PS51900">
    <property type="entry name" value="CB"/>
    <property type="match status" value="1"/>
</dbReference>
<evidence type="ECO:0000256" key="5">
    <source>
        <dbReference type="ARBA" id="ARBA00023172"/>
    </source>
</evidence>
<gene>
    <name evidence="10" type="ORF">EFD62_14885</name>
</gene>
<evidence type="ECO:0000256" key="2">
    <source>
        <dbReference type="ARBA" id="ARBA00008857"/>
    </source>
</evidence>
<keyword evidence="4 6" id="KW-0238">DNA-binding</keyword>
<feature type="domain" description="Tyr recombinase" evidence="8">
    <location>
        <begin position="159"/>
        <end position="343"/>
    </location>
</feature>
<dbReference type="GO" id="GO:0003677">
    <property type="term" value="F:DNA binding"/>
    <property type="evidence" value="ECO:0007669"/>
    <property type="project" value="UniProtKB-UniRule"/>
</dbReference>
<dbReference type="Proteomes" id="UP000289166">
    <property type="component" value="Unassembled WGS sequence"/>
</dbReference>
<dbReference type="Pfam" id="PF14657">
    <property type="entry name" value="Arm-DNA-bind_4"/>
    <property type="match status" value="1"/>
</dbReference>
<comment type="caution">
    <text evidence="10">The sequence shown here is derived from an EMBL/GenBank/DDBJ whole genome shotgun (WGS) entry which is preliminary data.</text>
</comment>
<dbReference type="Gene3D" id="1.10.150.130">
    <property type="match status" value="1"/>
</dbReference>
<evidence type="ECO:0000256" key="1">
    <source>
        <dbReference type="ARBA" id="ARBA00003283"/>
    </source>
</evidence>
<dbReference type="Pfam" id="PF14659">
    <property type="entry name" value="Phage_int_SAM_3"/>
    <property type="match status" value="1"/>
</dbReference>
<evidence type="ECO:0000259" key="9">
    <source>
        <dbReference type="PROSITE" id="PS51900"/>
    </source>
</evidence>
<dbReference type="InterPro" id="IPR028259">
    <property type="entry name" value="AP2-like_int_N"/>
</dbReference>
<evidence type="ECO:0000256" key="6">
    <source>
        <dbReference type="PROSITE-ProRule" id="PRU01248"/>
    </source>
</evidence>
<protein>
    <submittedName>
        <fullName evidence="10">Site-specific integrase</fullName>
    </submittedName>
</protein>
<proteinExistence type="inferred from homology"/>
<feature type="region of interest" description="Disordered" evidence="7">
    <location>
        <begin position="352"/>
        <end position="405"/>
    </location>
</feature>
<dbReference type="PROSITE" id="PS51898">
    <property type="entry name" value="TYR_RECOMBINASE"/>
    <property type="match status" value="1"/>
</dbReference>
<keyword evidence="5" id="KW-0233">DNA recombination</keyword>
<dbReference type="CDD" id="cd01189">
    <property type="entry name" value="INT_ICEBs1_C_like"/>
    <property type="match status" value="1"/>
</dbReference>
<dbReference type="AlphaFoldDB" id="A0A4Q0I166"/>
<dbReference type="PANTHER" id="PTHR30349:SF64">
    <property type="entry name" value="PROPHAGE INTEGRASE INTD-RELATED"/>
    <property type="match status" value="1"/>
</dbReference>
<reference evidence="11" key="1">
    <citation type="submission" date="2018-11" db="EMBL/GenBank/DDBJ databases">
        <title>Genome sequencing of a novel mesophilic and cellulolytic organism within the genus Hungateiclostridium.</title>
        <authorList>
            <person name="Rettenmaier R."/>
            <person name="Liebl W."/>
            <person name="Zverlov V."/>
        </authorList>
    </citation>
    <scope>NUCLEOTIDE SEQUENCE [LARGE SCALE GENOMIC DNA]</scope>
    <source>
        <strain evidence="11">N2K1</strain>
    </source>
</reference>
<sequence>MPIYKDEERGTWYVRCYYEDFTGKKKQIKKRGFKLQREAKEWEADFLRKQKGSTDMTFRSMYEIYIEDMGHRCRQSTIDGKKHVFEKLILPYFENKPINKITPKDIRAWQNEMIAKDYSNSYLDRMQNMITALFNYAVDYFNLAENPCHKAGRMGKREVVVNFWTKDEFDRILAAIEDDPTAHVSFSLLYYSGIRFGEFLALTPKDFDFEKNTLDITKSLQRIKKQDVVTPPKTPKSIRNIIIPDFVMNEVKDYMSKLYDLKGTDRVFPFTKSYINNAMARACKKSGVKKIRIHDIRHSHASYLINLGCAPLLISERLGHEKVQTTLSTYSHLYPNKHQEVVDMMQNQHKLETVSASASEISDKPEKDPQPQNTKFKVVSPKNKISPQQVHENDLSPCVGFAGRT</sequence>
<comment type="similarity">
    <text evidence="2">Belongs to the 'phage' integrase family.</text>
</comment>
<dbReference type="RefSeq" id="WP_128706384.1">
    <property type="nucleotide sequence ID" value="NZ_RLII01000028.1"/>
</dbReference>
<dbReference type="GO" id="GO:0015074">
    <property type="term" value="P:DNA integration"/>
    <property type="evidence" value="ECO:0007669"/>
    <property type="project" value="UniProtKB-KW"/>
</dbReference>
<dbReference type="InterPro" id="IPR044068">
    <property type="entry name" value="CB"/>
</dbReference>
<dbReference type="EMBL" id="RLII01000028">
    <property type="protein sequence ID" value="RXE57980.1"/>
    <property type="molecule type" value="Genomic_DNA"/>
</dbReference>
<evidence type="ECO:0000259" key="8">
    <source>
        <dbReference type="PROSITE" id="PS51898"/>
    </source>
</evidence>